<dbReference type="PANTHER" id="PTHR22600:SF57">
    <property type="entry name" value="BETA-N-ACETYLHEXOSAMINIDASE"/>
    <property type="match status" value="1"/>
</dbReference>
<feature type="domain" description="Beta-hexosaminidase bacterial type N-terminal" evidence="7">
    <location>
        <begin position="21"/>
        <end position="153"/>
    </location>
</feature>
<keyword evidence="4" id="KW-0378">Hydrolase</keyword>
<comment type="catalytic activity">
    <reaction evidence="1">
        <text>Hydrolysis of terminal non-reducing N-acetyl-D-hexosamine residues in N-acetyl-beta-D-hexosaminides.</text>
        <dbReference type="EC" id="3.2.1.52"/>
    </reaction>
</comment>
<dbReference type="SUPFAM" id="SSF51445">
    <property type="entry name" value="(Trans)glycosidases"/>
    <property type="match status" value="1"/>
</dbReference>
<dbReference type="PANTHER" id="PTHR22600">
    <property type="entry name" value="BETA-HEXOSAMINIDASE"/>
    <property type="match status" value="1"/>
</dbReference>
<evidence type="ECO:0000313" key="9">
    <source>
        <dbReference type="Proteomes" id="UP000829476"/>
    </source>
</evidence>
<comment type="similarity">
    <text evidence="2">Belongs to the glycosyl hydrolase 20 family.</text>
</comment>
<evidence type="ECO:0000259" key="6">
    <source>
        <dbReference type="Pfam" id="PF00728"/>
    </source>
</evidence>
<dbReference type="InterPro" id="IPR017853">
    <property type="entry name" value="GH"/>
</dbReference>
<dbReference type="Gene3D" id="3.20.20.80">
    <property type="entry name" value="Glycosidases"/>
    <property type="match status" value="1"/>
</dbReference>
<accession>A0ABY3YLV9</accession>
<dbReference type="InterPro" id="IPR025705">
    <property type="entry name" value="Beta_hexosaminidase_sua/sub"/>
</dbReference>
<dbReference type="Pfam" id="PF02838">
    <property type="entry name" value="Glyco_hydro_20b"/>
    <property type="match status" value="1"/>
</dbReference>
<dbReference type="CDD" id="cd06563">
    <property type="entry name" value="GH20_chitobiase-like"/>
    <property type="match status" value="1"/>
</dbReference>
<evidence type="ECO:0000256" key="2">
    <source>
        <dbReference type="ARBA" id="ARBA00006285"/>
    </source>
</evidence>
<evidence type="ECO:0000313" key="8">
    <source>
        <dbReference type="EMBL" id="UNY98780.1"/>
    </source>
</evidence>
<name>A0ABY3YLV9_9FLAO</name>
<dbReference type="InterPro" id="IPR015882">
    <property type="entry name" value="HEX_bac_N"/>
</dbReference>
<dbReference type="SUPFAM" id="SSF55545">
    <property type="entry name" value="beta-N-acetylhexosaminidase-like domain"/>
    <property type="match status" value="1"/>
</dbReference>
<dbReference type="Proteomes" id="UP000829476">
    <property type="component" value="Chromosome"/>
</dbReference>
<evidence type="ECO:0000259" key="7">
    <source>
        <dbReference type="Pfam" id="PF02838"/>
    </source>
</evidence>
<keyword evidence="9" id="KW-1185">Reference proteome</keyword>
<evidence type="ECO:0000256" key="4">
    <source>
        <dbReference type="ARBA" id="ARBA00022801"/>
    </source>
</evidence>
<dbReference type="EMBL" id="CP094326">
    <property type="protein sequence ID" value="UNY98780.1"/>
    <property type="molecule type" value="Genomic_DNA"/>
</dbReference>
<dbReference type="InterPro" id="IPR029018">
    <property type="entry name" value="Hex-like_dom2"/>
</dbReference>
<proteinExistence type="inferred from homology"/>
<dbReference type="RefSeq" id="WP_242937186.1">
    <property type="nucleotide sequence ID" value="NZ_CP094326.1"/>
</dbReference>
<protein>
    <recommendedName>
        <fullName evidence="3">beta-N-acetylhexosaminidase</fullName>
        <ecNumber evidence="3">3.2.1.52</ecNumber>
    </recommendedName>
</protein>
<reference evidence="8 9" key="1">
    <citation type="journal article" date="2018" name="Int. J. Syst. Evol. Microbiol.">
        <title>Zhouia spongiae sp. nov., isolated from a marine sponge.</title>
        <authorList>
            <person name="Zhuang L."/>
            <person name="Lin B."/>
            <person name="Qin F."/>
            <person name="Luo L."/>
        </authorList>
    </citation>
    <scope>NUCLEOTIDE SEQUENCE [LARGE SCALE GENOMIC DNA]</scope>
    <source>
        <strain evidence="8 9">HN-Y44</strain>
    </source>
</reference>
<gene>
    <name evidence="8" type="ORF">MQE36_00140</name>
</gene>
<dbReference type="EC" id="3.2.1.52" evidence="3"/>
<organism evidence="8 9">
    <name type="scientific">Zhouia spongiae</name>
    <dbReference type="NCBI Taxonomy" id="2202721"/>
    <lineage>
        <taxon>Bacteria</taxon>
        <taxon>Pseudomonadati</taxon>
        <taxon>Bacteroidota</taxon>
        <taxon>Flavobacteriia</taxon>
        <taxon>Flavobacteriales</taxon>
        <taxon>Flavobacteriaceae</taxon>
        <taxon>Zhouia</taxon>
    </lineage>
</organism>
<feature type="domain" description="Glycoside hydrolase family 20 catalytic" evidence="6">
    <location>
        <begin position="157"/>
        <end position="487"/>
    </location>
</feature>
<dbReference type="Pfam" id="PF00728">
    <property type="entry name" value="Glyco_hydro_20"/>
    <property type="match status" value="1"/>
</dbReference>
<evidence type="ECO:0000256" key="5">
    <source>
        <dbReference type="ARBA" id="ARBA00023295"/>
    </source>
</evidence>
<dbReference type="InterPro" id="IPR015883">
    <property type="entry name" value="Glyco_hydro_20_cat"/>
</dbReference>
<dbReference type="Gene3D" id="3.30.379.10">
    <property type="entry name" value="Chitobiase/beta-hexosaminidase domain 2-like"/>
    <property type="match status" value="1"/>
</dbReference>
<keyword evidence="5" id="KW-0326">Glycosidase</keyword>
<evidence type="ECO:0000256" key="1">
    <source>
        <dbReference type="ARBA" id="ARBA00001231"/>
    </source>
</evidence>
<sequence>MKKLRLLLIIILPYTIQCQDLNIIPYPNKVEKDKGFFELKPNTSIIYENDLFEQAKQYEESLERATGFSFATRKATKNKTNSIVLRLNRKLPHLGEEGYTMKVTKSLVLIEAYNSNGIFWALQTFLQLLPNDILREAKVDSKKWNIPNCKIVDKPRFAWRGLMIDYSRTFWNIRTTKKYIDALAFYKINKLHMHLTDDQGWRVEIENYPKLTDVASKFDTIYNEPKEREGYFKKSDIRELVAYAQARNIDLIPEIEMPGHSSEVFSAYPELTCKGEAMKIHPFTDGPNIHNEIFCAGNDETFVFLKNILSEIIELFPSKYVHIGGDEAPKKHWKECDKCQRRIRELNLKNEHGLQSWFISQIEDYLSSNGKILIGWDEIVEGGLSPNATVMYWRAWENEVPEFVVNQGNNLIMTPTSHCYFDYGNETITIEKVYSYNPVPSIFNKKQSEKVLGVQANFWSHINRIEPEMDRQIFPRILALAEVGWSDEQNKDWDRFTRSLNRHLKAFDVLGIYYYQKE</sequence>
<dbReference type="PRINTS" id="PR00738">
    <property type="entry name" value="GLHYDRLASE20"/>
</dbReference>
<dbReference type="PIRSF" id="PIRSF001093">
    <property type="entry name" value="B-hxosamndse_ab_euk"/>
    <property type="match status" value="1"/>
</dbReference>
<evidence type="ECO:0000256" key="3">
    <source>
        <dbReference type="ARBA" id="ARBA00012663"/>
    </source>
</evidence>